<gene>
    <name evidence="13" type="ORF">B7P43_G04062</name>
</gene>
<keyword evidence="4" id="KW-0479">Metal-binding</keyword>
<dbReference type="Pfam" id="PF01363">
    <property type="entry name" value="FYVE"/>
    <property type="match status" value="1"/>
</dbReference>
<evidence type="ECO:0000259" key="10">
    <source>
        <dbReference type="PROSITE" id="PS50003"/>
    </source>
</evidence>
<dbReference type="InterPro" id="IPR000306">
    <property type="entry name" value="Znf_FYVE"/>
</dbReference>
<feature type="domain" description="DH" evidence="11">
    <location>
        <begin position="219"/>
        <end position="407"/>
    </location>
</feature>
<accession>A0A2J7QS55</accession>
<dbReference type="PROSITE" id="PS50003">
    <property type="entry name" value="PH_DOMAIN"/>
    <property type="match status" value="2"/>
</dbReference>
<keyword evidence="6" id="KW-0862">Zinc</keyword>
<reference evidence="13 14" key="1">
    <citation type="submission" date="2017-12" db="EMBL/GenBank/DDBJ databases">
        <title>Hemimetabolous genomes reveal molecular basis of termite eusociality.</title>
        <authorList>
            <person name="Harrison M.C."/>
            <person name="Jongepier E."/>
            <person name="Robertson H.M."/>
            <person name="Arning N."/>
            <person name="Bitard-Feildel T."/>
            <person name="Chao H."/>
            <person name="Childers C.P."/>
            <person name="Dinh H."/>
            <person name="Doddapaneni H."/>
            <person name="Dugan S."/>
            <person name="Gowin J."/>
            <person name="Greiner C."/>
            <person name="Han Y."/>
            <person name="Hu H."/>
            <person name="Hughes D.S.T."/>
            <person name="Huylmans A.-K."/>
            <person name="Kemena C."/>
            <person name="Kremer L.P.M."/>
            <person name="Lee S.L."/>
            <person name="Lopez-Ezquerra A."/>
            <person name="Mallet L."/>
            <person name="Monroy-Kuhn J.M."/>
            <person name="Moser A."/>
            <person name="Murali S.C."/>
            <person name="Muzny D.M."/>
            <person name="Otani S."/>
            <person name="Piulachs M.-D."/>
            <person name="Poelchau M."/>
            <person name="Qu J."/>
            <person name="Schaub F."/>
            <person name="Wada-Katsumata A."/>
            <person name="Worley K.C."/>
            <person name="Xie Q."/>
            <person name="Ylla G."/>
            <person name="Poulsen M."/>
            <person name="Gibbs R.A."/>
            <person name="Schal C."/>
            <person name="Richards S."/>
            <person name="Belles X."/>
            <person name="Korb J."/>
            <person name="Bornberg-Bauer E."/>
        </authorList>
    </citation>
    <scope>NUCLEOTIDE SEQUENCE [LARGE SCALE GENOMIC DNA]</scope>
    <source>
        <tissue evidence="13">Whole body</tissue>
    </source>
</reference>
<dbReference type="InterPro" id="IPR013083">
    <property type="entry name" value="Znf_RING/FYVE/PHD"/>
</dbReference>
<dbReference type="GO" id="GO:0008270">
    <property type="term" value="F:zinc ion binding"/>
    <property type="evidence" value="ECO:0007669"/>
    <property type="project" value="UniProtKB-KW"/>
</dbReference>
<dbReference type="Pfam" id="PF00169">
    <property type="entry name" value="PH"/>
    <property type="match status" value="1"/>
</dbReference>
<dbReference type="EMBL" id="NEVH01011878">
    <property type="protein sequence ID" value="PNF31419.1"/>
    <property type="molecule type" value="Genomic_DNA"/>
</dbReference>
<keyword evidence="5 8" id="KW-0863">Zinc-finger</keyword>
<dbReference type="InterPro" id="IPR001849">
    <property type="entry name" value="PH_domain"/>
</dbReference>
<dbReference type="CDD" id="cd00160">
    <property type="entry name" value="RhoGEF"/>
    <property type="match status" value="1"/>
</dbReference>
<evidence type="ECO:0000256" key="4">
    <source>
        <dbReference type="ARBA" id="ARBA00022723"/>
    </source>
</evidence>
<dbReference type="OrthoDB" id="245697at2759"/>
<dbReference type="EMBL" id="NEVH01011878">
    <property type="protein sequence ID" value="PNF31418.1"/>
    <property type="molecule type" value="Genomic_DNA"/>
</dbReference>
<evidence type="ECO:0000256" key="3">
    <source>
        <dbReference type="ARBA" id="ARBA00022658"/>
    </source>
</evidence>
<protein>
    <recommendedName>
        <fullName evidence="15">FYVE, RhoGEF and PH domain-containing protein 4</fullName>
    </recommendedName>
</protein>
<dbReference type="PROSITE" id="PS50178">
    <property type="entry name" value="ZF_FYVE"/>
    <property type="match status" value="1"/>
</dbReference>
<dbReference type="PANTHER" id="PTHR12673">
    <property type="entry name" value="FACIOGENITAL DYSPLASIA PROTEIN"/>
    <property type="match status" value="1"/>
</dbReference>
<comment type="subcellular location">
    <subcellularLocation>
        <location evidence="1">Cytoplasm</location>
        <location evidence="1">Cytoskeleton</location>
    </subcellularLocation>
</comment>
<feature type="domain" description="PH" evidence="10">
    <location>
        <begin position="436"/>
        <end position="537"/>
    </location>
</feature>
<keyword evidence="14" id="KW-1185">Reference proteome</keyword>
<evidence type="ECO:0000259" key="11">
    <source>
        <dbReference type="PROSITE" id="PS50010"/>
    </source>
</evidence>
<evidence type="ECO:0008006" key="15">
    <source>
        <dbReference type="Google" id="ProtNLM"/>
    </source>
</evidence>
<dbReference type="Gene3D" id="2.30.29.30">
    <property type="entry name" value="Pleckstrin-homology domain (PH domain)/Phosphotyrosine-binding domain (PTB)"/>
    <property type="match status" value="2"/>
</dbReference>
<dbReference type="SMART" id="SM00064">
    <property type="entry name" value="FYVE"/>
    <property type="match status" value="1"/>
</dbReference>
<feature type="domain" description="PH" evidence="10">
    <location>
        <begin position="661"/>
        <end position="760"/>
    </location>
</feature>
<dbReference type="InterPro" id="IPR055251">
    <property type="entry name" value="SOS1_NGEF_PH"/>
</dbReference>
<dbReference type="InterPro" id="IPR000219">
    <property type="entry name" value="DH_dom"/>
</dbReference>
<dbReference type="SUPFAM" id="SSF48065">
    <property type="entry name" value="DBL homology domain (DH-domain)"/>
    <property type="match status" value="1"/>
</dbReference>
<feature type="compositionally biased region" description="Acidic residues" evidence="9">
    <location>
        <begin position="172"/>
        <end position="182"/>
    </location>
</feature>
<dbReference type="SUPFAM" id="SSF50729">
    <property type="entry name" value="PH domain-like"/>
    <property type="match status" value="2"/>
</dbReference>
<dbReference type="InterPro" id="IPR011993">
    <property type="entry name" value="PH-like_dom_sf"/>
</dbReference>
<keyword evidence="7" id="KW-0206">Cytoskeleton</keyword>
<sequence>MDREAQDWFRQSDIGPGVGLTLNSEARKFFHEAHEKFTSSSGNSSDLFSKFVKENEERFMLHCSARASVGGFEQDGHDFIRSFSAGSGWTMSPLRNEEKLQSPFSQASHPSKLSSIDKTLFGGGFPMFVVSNRRMWAESWSENFSVSRSSFQYHTNVCRVSSAHTTHHEAYDVSESESEDEDAVPRPISSPPPSETSSVTTLENQGQVLAIEADLRREKAFKIAMELLTTERSYVAVLHLIDQIFHFRLDQENRAHNMFPQEVIPQMFSNIKSIYQFHHDFLLPQLEARMTNWNQEAKIGDIMKNFAPFLKLYTEYVKNFDNAMNIISAMAAKYQRFAAVMDEIHRMPECGNLTLSHHMLSPIQRIPRYELLLKDYLKKLPDDSDDKEDTEKALHLVSTAANHANEAMKKIDKFKELLEVQEKISGAVDLVSPTRELLKEGKIVKISARSGDHQERYLFLFSDLLLLCSSRLLPAGISAAYRLRAKFWLEDTQILEGDDLVTENTFYLRDSHKNVELYTQTVEEKTSWLDALCTAIEELYKRKSSLKLGTECSSPVDMQKPPKYIKMDVIHKCMDCRASFGVIKRKHHCRACGMVVCGKCSNQKHPLQFEENKPSRVCRTCYQKLVQQRSASPERIDSDPENINTSLARGKGLLEVAADAECILSGYLQLRTNKSWVRRCFALHPDFVLYSFRSHKDQRAITATPIPGYTIVKAVELKGDSFGDKEKVFKMYHTKKVYYFQAESKDVVDKWVHVLQMAALAELPSPQKTEGR</sequence>
<dbReference type="Pfam" id="PF00621">
    <property type="entry name" value="RhoGEF"/>
    <property type="match status" value="1"/>
</dbReference>
<organism evidence="13 14">
    <name type="scientific">Cryptotermes secundus</name>
    <dbReference type="NCBI Taxonomy" id="105785"/>
    <lineage>
        <taxon>Eukaryota</taxon>
        <taxon>Metazoa</taxon>
        <taxon>Ecdysozoa</taxon>
        <taxon>Arthropoda</taxon>
        <taxon>Hexapoda</taxon>
        <taxon>Insecta</taxon>
        <taxon>Pterygota</taxon>
        <taxon>Neoptera</taxon>
        <taxon>Polyneoptera</taxon>
        <taxon>Dictyoptera</taxon>
        <taxon>Blattodea</taxon>
        <taxon>Blattoidea</taxon>
        <taxon>Termitoidae</taxon>
        <taxon>Kalotermitidae</taxon>
        <taxon>Cryptotermitinae</taxon>
        <taxon>Cryptotermes</taxon>
    </lineage>
</organism>
<evidence type="ECO:0000313" key="13">
    <source>
        <dbReference type="EMBL" id="PNF31419.1"/>
    </source>
</evidence>
<dbReference type="InterPro" id="IPR035899">
    <property type="entry name" value="DBL_dom_sf"/>
</dbReference>
<feature type="domain" description="FYVE-type" evidence="12">
    <location>
        <begin position="573"/>
        <end position="626"/>
    </location>
</feature>
<evidence type="ECO:0000259" key="12">
    <source>
        <dbReference type="PROSITE" id="PS50178"/>
    </source>
</evidence>
<comment type="caution">
    <text evidence="13">The sequence shown here is derived from an EMBL/GenBank/DDBJ whole genome shotgun (WGS) entry which is preliminary data.</text>
</comment>
<evidence type="ECO:0000256" key="5">
    <source>
        <dbReference type="ARBA" id="ARBA00022771"/>
    </source>
</evidence>
<evidence type="ECO:0000256" key="2">
    <source>
        <dbReference type="ARBA" id="ARBA00022490"/>
    </source>
</evidence>
<keyword evidence="3" id="KW-0344">Guanine-nucleotide releasing factor</keyword>
<dbReference type="InterPro" id="IPR017455">
    <property type="entry name" value="Znf_FYVE-rel"/>
</dbReference>
<dbReference type="GO" id="GO:0007010">
    <property type="term" value="P:cytoskeleton organization"/>
    <property type="evidence" value="ECO:0007669"/>
    <property type="project" value="TreeGrafter"/>
</dbReference>
<evidence type="ECO:0000256" key="9">
    <source>
        <dbReference type="SAM" id="MobiDB-lite"/>
    </source>
</evidence>
<evidence type="ECO:0000313" key="14">
    <source>
        <dbReference type="Proteomes" id="UP000235965"/>
    </source>
</evidence>
<dbReference type="InterPro" id="IPR051092">
    <property type="entry name" value="FYVE_RhoGEF_PH"/>
</dbReference>
<name>A0A2J7QS55_9NEOP</name>
<feature type="region of interest" description="Disordered" evidence="9">
    <location>
        <begin position="168"/>
        <end position="199"/>
    </location>
</feature>
<dbReference type="Gene3D" id="1.20.900.10">
    <property type="entry name" value="Dbl homology (DH) domain"/>
    <property type="match status" value="1"/>
</dbReference>
<dbReference type="GO" id="GO:0046847">
    <property type="term" value="P:filopodium assembly"/>
    <property type="evidence" value="ECO:0007669"/>
    <property type="project" value="TreeGrafter"/>
</dbReference>
<proteinExistence type="predicted"/>
<evidence type="ECO:0000256" key="7">
    <source>
        <dbReference type="ARBA" id="ARBA00023212"/>
    </source>
</evidence>
<evidence type="ECO:0000256" key="1">
    <source>
        <dbReference type="ARBA" id="ARBA00004245"/>
    </source>
</evidence>
<evidence type="ECO:0000256" key="6">
    <source>
        <dbReference type="ARBA" id="ARBA00022833"/>
    </source>
</evidence>
<dbReference type="AlphaFoldDB" id="A0A2J7QS55"/>
<dbReference type="GO" id="GO:0005737">
    <property type="term" value="C:cytoplasm"/>
    <property type="evidence" value="ECO:0007669"/>
    <property type="project" value="TreeGrafter"/>
</dbReference>
<dbReference type="PANTHER" id="PTHR12673:SF241">
    <property type="entry name" value="DH DOMAIN-CONTAINING PROTEIN"/>
    <property type="match status" value="1"/>
</dbReference>
<dbReference type="SMART" id="SM00233">
    <property type="entry name" value="PH"/>
    <property type="match status" value="2"/>
</dbReference>
<dbReference type="Pfam" id="PF22697">
    <property type="entry name" value="SOS1_NGEF_PH"/>
    <property type="match status" value="1"/>
</dbReference>
<keyword evidence="2" id="KW-0963">Cytoplasm</keyword>
<dbReference type="Gene3D" id="3.30.40.10">
    <property type="entry name" value="Zinc/RING finger domain, C3HC4 (zinc finger)"/>
    <property type="match status" value="1"/>
</dbReference>
<dbReference type="SMART" id="SM00325">
    <property type="entry name" value="RhoGEF"/>
    <property type="match status" value="1"/>
</dbReference>
<dbReference type="PROSITE" id="PS50010">
    <property type="entry name" value="DH_2"/>
    <property type="match status" value="1"/>
</dbReference>
<dbReference type="InParanoid" id="A0A2J7QS55"/>
<dbReference type="STRING" id="105785.A0A2J7QS55"/>
<dbReference type="GO" id="GO:0005856">
    <property type="term" value="C:cytoskeleton"/>
    <property type="evidence" value="ECO:0007669"/>
    <property type="project" value="UniProtKB-SubCell"/>
</dbReference>
<evidence type="ECO:0000256" key="8">
    <source>
        <dbReference type="PROSITE-ProRule" id="PRU00091"/>
    </source>
</evidence>
<dbReference type="GO" id="GO:0005085">
    <property type="term" value="F:guanyl-nucleotide exchange factor activity"/>
    <property type="evidence" value="ECO:0007669"/>
    <property type="project" value="UniProtKB-KW"/>
</dbReference>
<dbReference type="Proteomes" id="UP000235965">
    <property type="component" value="Unassembled WGS sequence"/>
</dbReference>